<evidence type="ECO:0000256" key="2">
    <source>
        <dbReference type="RuleBase" id="RU000363"/>
    </source>
</evidence>
<dbReference type="AlphaFoldDB" id="A0A238BHS4"/>
<dbReference type="GO" id="GO:0008209">
    <property type="term" value="P:androgen metabolic process"/>
    <property type="evidence" value="ECO:0007669"/>
    <property type="project" value="TreeGrafter"/>
</dbReference>
<evidence type="ECO:0000313" key="4">
    <source>
        <dbReference type="Proteomes" id="UP000242913"/>
    </source>
</evidence>
<dbReference type="OrthoDB" id="1274115at2759"/>
<protein>
    <submittedName>
        <fullName evidence="3">Oxidoreductase, short chain dehydrogenase/reductase family protein</fullName>
    </submittedName>
</protein>
<dbReference type="InterPro" id="IPR002347">
    <property type="entry name" value="SDR_fam"/>
</dbReference>
<dbReference type="PRINTS" id="PR00081">
    <property type="entry name" value="GDHRDH"/>
</dbReference>
<organism evidence="3 4">
    <name type="scientific">Onchocerca flexuosa</name>
    <dbReference type="NCBI Taxonomy" id="387005"/>
    <lineage>
        <taxon>Eukaryota</taxon>
        <taxon>Metazoa</taxon>
        <taxon>Ecdysozoa</taxon>
        <taxon>Nematoda</taxon>
        <taxon>Chromadorea</taxon>
        <taxon>Rhabditida</taxon>
        <taxon>Spirurina</taxon>
        <taxon>Spiruromorpha</taxon>
        <taxon>Filarioidea</taxon>
        <taxon>Onchocercidae</taxon>
        <taxon>Onchocerca</taxon>
    </lineage>
</organism>
<gene>
    <name evidence="3" type="ORF">X798_08012</name>
</gene>
<dbReference type="PANTHER" id="PTHR43658:SF8">
    <property type="entry name" value="17-BETA-HYDROXYSTEROID DEHYDROGENASE 14-RELATED"/>
    <property type="match status" value="1"/>
</dbReference>
<evidence type="ECO:0000256" key="1">
    <source>
        <dbReference type="ARBA" id="ARBA00023002"/>
    </source>
</evidence>
<dbReference type="EMBL" id="KZ271547">
    <property type="protein sequence ID" value="OZC05019.1"/>
    <property type="molecule type" value="Genomic_DNA"/>
</dbReference>
<accession>A0A238BHS4</accession>
<dbReference type="Pfam" id="PF00106">
    <property type="entry name" value="adh_short"/>
    <property type="match status" value="1"/>
</dbReference>
<dbReference type="Gene3D" id="3.40.50.720">
    <property type="entry name" value="NAD(P)-binding Rossmann-like Domain"/>
    <property type="match status" value="1"/>
</dbReference>
<sequence>MATYLASVKGIVALVTGAASGLGAGTARHLVEHGAKVVIMDLPQSKDKLRSEGELKVMVKCVWCEHNKNKINEYLCCVFVFAKCRSGIKMIFDLQVRSSAEVSNAFHTLINKFGQLDAVVNCAGVSYPFKLYNLQKKKACDAELIRKTFDQALETFALKGKDSLGFRGVVINTASIAAYDGQSAYAASKGAIISATLAFARDYAEDGIRFMTIAPGLFDTPLMSGLPEKVRTFLADLIPLPNRLGHPEEFGALVRHIIENRYLNGEVIRLDGGLRMPP</sequence>
<dbReference type="SUPFAM" id="SSF51735">
    <property type="entry name" value="NAD(P)-binding Rossmann-fold domains"/>
    <property type="match status" value="1"/>
</dbReference>
<keyword evidence="4" id="KW-1185">Reference proteome</keyword>
<dbReference type="Pfam" id="PF13561">
    <property type="entry name" value="adh_short_C2"/>
    <property type="match status" value="1"/>
</dbReference>
<keyword evidence="1" id="KW-0560">Oxidoreductase</keyword>
<dbReference type="Proteomes" id="UP000242913">
    <property type="component" value="Unassembled WGS sequence"/>
</dbReference>
<dbReference type="PRINTS" id="PR00080">
    <property type="entry name" value="SDRFAMILY"/>
</dbReference>
<dbReference type="InterPro" id="IPR036291">
    <property type="entry name" value="NAD(P)-bd_dom_sf"/>
</dbReference>
<dbReference type="GO" id="GO:0005739">
    <property type="term" value="C:mitochondrion"/>
    <property type="evidence" value="ECO:0007669"/>
    <property type="project" value="TreeGrafter"/>
</dbReference>
<dbReference type="PANTHER" id="PTHR43658">
    <property type="entry name" value="SHORT-CHAIN DEHYDROGENASE/REDUCTASE"/>
    <property type="match status" value="1"/>
</dbReference>
<proteinExistence type="inferred from homology"/>
<comment type="similarity">
    <text evidence="2">Belongs to the short-chain dehydrogenases/reductases (SDR) family.</text>
</comment>
<evidence type="ECO:0000313" key="3">
    <source>
        <dbReference type="EMBL" id="OZC05019.1"/>
    </source>
</evidence>
<name>A0A238BHS4_9BILA</name>
<reference evidence="3 4" key="1">
    <citation type="submission" date="2015-12" db="EMBL/GenBank/DDBJ databases">
        <title>Draft genome of the nematode, Onchocerca flexuosa.</title>
        <authorList>
            <person name="Mitreva M."/>
        </authorList>
    </citation>
    <scope>NUCLEOTIDE SEQUENCE [LARGE SCALE GENOMIC DNA]</scope>
    <source>
        <strain evidence="3">Red Deer</strain>
    </source>
</reference>
<dbReference type="GO" id="GO:0004303">
    <property type="term" value="F:estradiol 17-beta-dehydrogenase [NAD(P)+] activity"/>
    <property type="evidence" value="ECO:0007669"/>
    <property type="project" value="TreeGrafter"/>
</dbReference>
<dbReference type="GO" id="GO:0006631">
    <property type="term" value="P:fatty acid metabolic process"/>
    <property type="evidence" value="ECO:0007669"/>
    <property type="project" value="TreeGrafter"/>
</dbReference>
<dbReference type="GO" id="GO:0008210">
    <property type="term" value="P:estrogen metabolic process"/>
    <property type="evidence" value="ECO:0007669"/>
    <property type="project" value="TreeGrafter"/>
</dbReference>